<feature type="transmembrane region" description="Helical" evidence="6">
    <location>
        <begin position="385"/>
        <end position="406"/>
    </location>
</feature>
<organism evidence="8 9">
    <name type="scientific">Cryptococcus amylolentus CBS 6039</name>
    <dbReference type="NCBI Taxonomy" id="1295533"/>
    <lineage>
        <taxon>Eukaryota</taxon>
        <taxon>Fungi</taxon>
        <taxon>Dikarya</taxon>
        <taxon>Basidiomycota</taxon>
        <taxon>Agaricomycotina</taxon>
        <taxon>Tremellomycetes</taxon>
        <taxon>Tremellales</taxon>
        <taxon>Cryptococcaceae</taxon>
        <taxon>Cryptococcus</taxon>
    </lineage>
</organism>
<dbReference type="PANTHER" id="PTHR13315">
    <property type="entry name" value="METALLO PHOSPHOESTERASE RELATED"/>
    <property type="match status" value="1"/>
</dbReference>
<dbReference type="InterPro" id="IPR033308">
    <property type="entry name" value="PGAP5/Cdc1/Ted1"/>
</dbReference>
<feature type="compositionally biased region" description="Low complexity" evidence="5">
    <location>
        <begin position="495"/>
        <end position="511"/>
    </location>
</feature>
<feature type="region of interest" description="Disordered" evidence="5">
    <location>
        <begin position="1"/>
        <end position="24"/>
    </location>
</feature>
<reference evidence="8 9" key="1">
    <citation type="submission" date="2016-06" db="EMBL/GenBank/DDBJ databases">
        <title>Evolution of pathogenesis and genome organization in the Tremellales.</title>
        <authorList>
            <person name="Cuomo C."/>
            <person name="Litvintseva A."/>
            <person name="Heitman J."/>
            <person name="Chen Y."/>
            <person name="Sun S."/>
            <person name="Springer D."/>
            <person name="Dromer F."/>
            <person name="Young S."/>
            <person name="Zeng Q."/>
            <person name="Chapman S."/>
            <person name="Gujja S."/>
            <person name="Saif S."/>
            <person name="Birren B."/>
        </authorList>
    </citation>
    <scope>NUCLEOTIDE SEQUENCE [LARGE SCALE GENOMIC DNA]</scope>
    <source>
        <strain evidence="8 9">CBS 6039</strain>
    </source>
</reference>
<dbReference type="GO" id="GO:0016020">
    <property type="term" value="C:membrane"/>
    <property type="evidence" value="ECO:0007669"/>
    <property type="project" value="UniProtKB-SubCell"/>
</dbReference>
<dbReference type="EMBL" id="AWGJ01000011">
    <property type="protein sequence ID" value="ODN74749.1"/>
    <property type="molecule type" value="Genomic_DNA"/>
</dbReference>
<dbReference type="GO" id="GO:0005783">
    <property type="term" value="C:endoplasmic reticulum"/>
    <property type="evidence" value="ECO:0007669"/>
    <property type="project" value="TreeGrafter"/>
</dbReference>
<comment type="caution">
    <text evidence="8">The sequence shown here is derived from an EMBL/GenBank/DDBJ whole genome shotgun (WGS) entry which is preliminary data.</text>
</comment>
<evidence type="ECO:0000256" key="1">
    <source>
        <dbReference type="ARBA" id="ARBA00004141"/>
    </source>
</evidence>
<dbReference type="RefSeq" id="XP_018990530.1">
    <property type="nucleotide sequence ID" value="XM_019141723.1"/>
</dbReference>
<keyword evidence="9" id="KW-1185">Reference proteome</keyword>
<evidence type="ECO:0000256" key="6">
    <source>
        <dbReference type="SAM" id="Phobius"/>
    </source>
</evidence>
<dbReference type="InterPro" id="IPR004843">
    <property type="entry name" value="Calcineurin-like_PHP"/>
</dbReference>
<evidence type="ECO:0000259" key="7">
    <source>
        <dbReference type="Pfam" id="PF00149"/>
    </source>
</evidence>
<evidence type="ECO:0000256" key="4">
    <source>
        <dbReference type="ARBA" id="ARBA00023136"/>
    </source>
</evidence>
<accession>A0A1E3HEI6</accession>
<dbReference type="STRING" id="1295533.A0A1E3HEI6"/>
<evidence type="ECO:0000313" key="8">
    <source>
        <dbReference type="EMBL" id="ODN74749.1"/>
    </source>
</evidence>
<dbReference type="AlphaFoldDB" id="A0A1E3HEI6"/>
<gene>
    <name evidence="8" type="ORF">L202_07071</name>
</gene>
<comment type="subcellular location">
    <subcellularLocation>
        <location evidence="1">Membrane</location>
        <topology evidence="1">Multi-pass membrane protein</topology>
    </subcellularLocation>
</comment>
<protein>
    <recommendedName>
        <fullName evidence="7">Calcineurin-like phosphoesterase domain-containing protein</fullName>
    </recommendedName>
</protein>
<dbReference type="PANTHER" id="PTHR13315:SF4">
    <property type="entry name" value="METALLOPHOSPHOESTERASE, ISOFORM E"/>
    <property type="match status" value="1"/>
</dbReference>
<dbReference type="SUPFAM" id="SSF56300">
    <property type="entry name" value="Metallo-dependent phosphatases"/>
    <property type="match status" value="1"/>
</dbReference>
<keyword evidence="3 6" id="KW-1133">Transmembrane helix</keyword>
<evidence type="ECO:0000256" key="5">
    <source>
        <dbReference type="SAM" id="MobiDB-lite"/>
    </source>
</evidence>
<feature type="compositionally biased region" description="Pro residues" evidence="5">
    <location>
        <begin position="7"/>
        <end position="18"/>
    </location>
</feature>
<feature type="domain" description="Calcineurin-like phosphoesterase" evidence="7">
    <location>
        <begin position="79"/>
        <end position="321"/>
    </location>
</feature>
<feature type="region of interest" description="Disordered" evidence="5">
    <location>
        <begin position="593"/>
        <end position="619"/>
    </location>
</feature>
<dbReference type="InterPro" id="IPR029052">
    <property type="entry name" value="Metallo-depent_PP-like"/>
</dbReference>
<evidence type="ECO:0000313" key="9">
    <source>
        <dbReference type="Proteomes" id="UP000094065"/>
    </source>
</evidence>
<sequence>MALSPRLPSPAPFPPTYPPRGRQSGLTARSTQILALRFGWVVLVIWYEAGEFFHSLSTCRFPDSALRQAYPDSPAPSHVVLLADPHVPHPVLSYPEGSYEWVSWIRQNMDILFMKKSWNVVMRLGRVDGVVVVGDMLDWGRGVMDEGEYRSYVDLFRSIFQLPTSTPMHFVPGNHDIPLGPNRLFSPRARARYAKYFEPPNQVVSIANHSLVMLDSVGLVEEDYRHYAAEMQFGEWDSIEGGVIEFVKDLREHRPPGPTILVSHIPLARPERATCGPNRERGRISKGAGPGYQNLLGSKTSKFLLDAIDPVVVFSGDDHDYCEHTHAGGVKEVTIKSFSSSAGIRRPGLQLLSLVSPEGSHPTGKNLLPPTYADRPCFLPDQLGVYWRVYLPLAILTACYLFFTNLRSSWKRWDRRGSVPLSDLKARSSPAMLSSENLQPLSSFSTRRNAPNSLNLPSRKSASHLPLSASSALSSSVPRPVRLNSTPNYAFPDGSRSVSSSAPVSPFSSPRLSVVNKFDTDEKDLEGGSSTPSSMSRRSSYIYMGGGNNSSSANGSGGGVPDSPYLATPSTGGLGLTTPSSAGFGAVKRVSSSNLSSLNPNASGPISSPTTPRAPLNRLHSFGAPTPKAFSQQPVLYTFASSPQTFVRQWAERAKGFVRWGRKARNGVVGKSWREVVSVAWVVGVVWVVVNALFFLG</sequence>
<dbReference type="FunFam" id="3.60.21.10:FF:000103">
    <property type="entry name" value="Unplaced genomic scaffold supercont1.18, whole genome shotgun sequence"/>
    <property type="match status" value="1"/>
</dbReference>
<feature type="compositionally biased region" description="Polar residues" evidence="5">
    <location>
        <begin position="437"/>
        <end position="460"/>
    </location>
</feature>
<evidence type="ECO:0000256" key="3">
    <source>
        <dbReference type="ARBA" id="ARBA00022989"/>
    </source>
</evidence>
<keyword evidence="4 6" id="KW-0472">Membrane</keyword>
<keyword evidence="2 6" id="KW-0812">Transmembrane</keyword>
<dbReference type="GO" id="GO:0006506">
    <property type="term" value="P:GPI anchor biosynthetic process"/>
    <property type="evidence" value="ECO:0007669"/>
    <property type="project" value="InterPro"/>
</dbReference>
<name>A0A1E3HEI6_9TREE</name>
<dbReference type="OrthoDB" id="5977743at2759"/>
<dbReference type="GO" id="GO:0016787">
    <property type="term" value="F:hydrolase activity"/>
    <property type="evidence" value="ECO:0007669"/>
    <property type="project" value="InterPro"/>
</dbReference>
<feature type="compositionally biased region" description="Low complexity" evidence="5">
    <location>
        <begin position="529"/>
        <end position="540"/>
    </location>
</feature>
<feature type="transmembrane region" description="Helical" evidence="6">
    <location>
        <begin position="676"/>
        <end position="696"/>
    </location>
</feature>
<dbReference type="Gene3D" id="3.60.21.10">
    <property type="match status" value="1"/>
</dbReference>
<feature type="compositionally biased region" description="Polar residues" evidence="5">
    <location>
        <begin position="600"/>
        <end position="611"/>
    </location>
</feature>
<feature type="region of interest" description="Disordered" evidence="5">
    <location>
        <begin position="437"/>
        <end position="462"/>
    </location>
</feature>
<dbReference type="GeneID" id="30158380"/>
<evidence type="ECO:0000256" key="2">
    <source>
        <dbReference type="ARBA" id="ARBA00022692"/>
    </source>
</evidence>
<feature type="region of interest" description="Disordered" evidence="5">
    <location>
        <begin position="487"/>
        <end position="572"/>
    </location>
</feature>
<dbReference type="Pfam" id="PF00149">
    <property type="entry name" value="Metallophos"/>
    <property type="match status" value="1"/>
</dbReference>
<proteinExistence type="predicted"/>
<dbReference type="Proteomes" id="UP000094065">
    <property type="component" value="Unassembled WGS sequence"/>
</dbReference>